<dbReference type="OrthoDB" id="4317601at2"/>
<evidence type="ECO:0000313" key="3">
    <source>
        <dbReference type="Proteomes" id="UP000037432"/>
    </source>
</evidence>
<evidence type="ECO:0000256" key="1">
    <source>
        <dbReference type="SAM" id="MobiDB-lite"/>
    </source>
</evidence>
<evidence type="ECO:0000313" key="2">
    <source>
        <dbReference type="EMBL" id="KMS76560.1"/>
    </source>
</evidence>
<dbReference type="AlphaFoldDB" id="A0A0J8CF39"/>
<sequence>MAVTWCRQLSRTTDVTNYRQNHPRALTLTLTFAGGADWEKTRRLAEPSAHEDEPRLLAYRLLDAAGLPRGRVTALGSLIRGPEHDGDGAVPSESAAFQ</sequence>
<accession>A0A0J8CF39</accession>
<proteinExistence type="predicted"/>
<dbReference type="EMBL" id="LFNT01000003">
    <property type="protein sequence ID" value="KMS76560.1"/>
    <property type="molecule type" value="Genomic_DNA"/>
</dbReference>
<dbReference type="Proteomes" id="UP000037432">
    <property type="component" value="Unassembled WGS sequence"/>
</dbReference>
<reference evidence="2 3" key="1">
    <citation type="submission" date="2015-06" db="EMBL/GenBank/DDBJ databases">
        <authorList>
            <person name="Ju K.-S."/>
            <person name="Doroghazi J.R."/>
            <person name="Metcalf W.W."/>
        </authorList>
    </citation>
    <scope>NUCLEOTIDE SEQUENCE [LARGE SCALE GENOMIC DNA]</scope>
    <source>
        <strain evidence="2 3">NRRL 3414</strain>
    </source>
</reference>
<gene>
    <name evidence="2" type="ORF">ACM01_05130</name>
</gene>
<feature type="region of interest" description="Disordered" evidence="1">
    <location>
        <begin position="78"/>
        <end position="98"/>
    </location>
</feature>
<dbReference type="PATRIC" id="fig|1938.3.peg.4951"/>
<comment type="caution">
    <text evidence="2">The sequence shown here is derived from an EMBL/GenBank/DDBJ whole genome shotgun (WGS) entry which is preliminary data.</text>
</comment>
<dbReference type="RefSeq" id="WP_048579824.1">
    <property type="nucleotide sequence ID" value="NZ_LFNT01000003.1"/>
</dbReference>
<protein>
    <submittedName>
        <fullName evidence="2">Uncharacterized protein</fullName>
    </submittedName>
</protein>
<name>A0A0J8CF39_STRVR</name>
<organism evidence="2 3">
    <name type="scientific">Streptomyces viridochromogenes</name>
    <dbReference type="NCBI Taxonomy" id="1938"/>
    <lineage>
        <taxon>Bacteria</taxon>
        <taxon>Bacillati</taxon>
        <taxon>Actinomycetota</taxon>
        <taxon>Actinomycetes</taxon>
        <taxon>Kitasatosporales</taxon>
        <taxon>Streptomycetaceae</taxon>
        <taxon>Streptomyces</taxon>
    </lineage>
</organism>